<evidence type="ECO:0000313" key="1">
    <source>
        <dbReference type="EMBL" id="QHT29760.1"/>
    </source>
</evidence>
<accession>A0A6C0EN44</accession>
<dbReference type="EMBL" id="MN738882">
    <property type="protein sequence ID" value="QHT29760.1"/>
    <property type="molecule type" value="Genomic_DNA"/>
</dbReference>
<name>A0A6C0EN44_9ZZZZ</name>
<reference evidence="1" key="1">
    <citation type="journal article" date="2020" name="Nature">
        <title>Giant virus diversity and host interactions through global metagenomics.</title>
        <authorList>
            <person name="Schulz F."/>
            <person name="Roux S."/>
            <person name="Paez-Espino D."/>
            <person name="Jungbluth S."/>
            <person name="Walsh D.A."/>
            <person name="Denef V.J."/>
            <person name="McMahon K.D."/>
            <person name="Konstantinidis K.T."/>
            <person name="Eloe-Fadrosh E.A."/>
            <person name="Kyrpides N.C."/>
            <person name="Woyke T."/>
        </authorList>
    </citation>
    <scope>NUCLEOTIDE SEQUENCE</scope>
    <source>
        <strain evidence="1">GVMAG-M-3300009068-24</strain>
    </source>
</reference>
<organism evidence="1">
    <name type="scientific">viral metagenome</name>
    <dbReference type="NCBI Taxonomy" id="1070528"/>
    <lineage>
        <taxon>unclassified sequences</taxon>
        <taxon>metagenomes</taxon>
        <taxon>organismal metagenomes</taxon>
    </lineage>
</organism>
<proteinExistence type="predicted"/>
<protein>
    <submittedName>
        <fullName evidence="1">Uncharacterized protein</fullName>
    </submittedName>
</protein>
<dbReference type="AlphaFoldDB" id="A0A6C0EN44"/>
<sequence>MSSAPTMVSLAADACLDRSLGHGGVASGGRGQRAYAKTENLPKRMRQAIESSRQQESKQAEKLAAAAKVKYLQTVQQMERGELDWM</sequence>